<dbReference type="RefSeq" id="WP_135264971.1">
    <property type="nucleotide sequence ID" value="NZ_SMLM01000003.1"/>
</dbReference>
<dbReference type="Proteomes" id="UP000298180">
    <property type="component" value="Unassembled WGS sequence"/>
</dbReference>
<feature type="domain" description="Glycosyl transferase family 28 C-terminal" evidence="1">
    <location>
        <begin position="230"/>
        <end position="320"/>
    </location>
</feature>
<evidence type="ECO:0000259" key="1">
    <source>
        <dbReference type="Pfam" id="PF04101"/>
    </source>
</evidence>
<comment type="caution">
    <text evidence="2">The sequence shown here is derived from an EMBL/GenBank/DDBJ whole genome shotgun (WGS) entry which is preliminary data.</text>
</comment>
<dbReference type="SUPFAM" id="SSF53756">
    <property type="entry name" value="UDP-Glycosyltransferase/glycogen phosphorylase"/>
    <property type="match status" value="1"/>
</dbReference>
<dbReference type="InterPro" id="IPR050519">
    <property type="entry name" value="Glycosyltransf_28_UgtP"/>
</dbReference>
<dbReference type="InterPro" id="IPR007235">
    <property type="entry name" value="Glyco_trans_28_C"/>
</dbReference>
<sequence length="388" mass="43599">MTPAITLVYFNAGGGHRAAAQALEQVIAEQGRPWRVERINVMEVLDPERLYKRLTGMEPEDWYNARLATGFTLGLAQELKVFQATLRLLHPFLVQRLRDHWLRTEPDMVVSLIPNMNRCLYESLASALPGVPYVTAMTDLADYPPNFWVEPGQRQHYICGTDRAVRQAFEQGCEPWQVHRTSGMILRPDFYKPVAQDRRAAREALGLDPDRPTGVVMFGGHGSAAMLSIAKELHDVQLVLLCGHNASVARRLRRMPAQSPRAVVEFTPNVREYMQLGDFLIGKPGPGSLSEAVHMGLPVVTVRNSWTMPQERYNTGWLLENGFGVVGTSMRKLREPVNELLARLDELRASVAKVRNRAVFEVPDILEQVLREAGQPVPGLPEVQDLRA</sequence>
<name>A0A4Z0BMW2_9BURK</name>
<gene>
    <name evidence="2" type="ORF">EZ313_19465</name>
</gene>
<keyword evidence="3" id="KW-1185">Reference proteome</keyword>
<reference evidence="2 3" key="1">
    <citation type="submission" date="2019-03" db="EMBL/GenBank/DDBJ databases">
        <title>Ramlibacter henchirensis DSM 14656, whole genome shotgun sequence.</title>
        <authorList>
            <person name="Zhang X."/>
            <person name="Feng G."/>
            <person name="Zhu H."/>
        </authorList>
    </citation>
    <scope>NUCLEOTIDE SEQUENCE [LARGE SCALE GENOMIC DNA]</scope>
    <source>
        <strain evidence="2 3">DSM 14656</strain>
    </source>
</reference>
<dbReference type="AlphaFoldDB" id="A0A4Z0BMW2"/>
<dbReference type="Gene3D" id="3.40.50.2000">
    <property type="entry name" value="Glycogen Phosphorylase B"/>
    <property type="match status" value="1"/>
</dbReference>
<organism evidence="2 3">
    <name type="scientific">Ramlibacter henchirensis</name>
    <dbReference type="NCBI Taxonomy" id="204072"/>
    <lineage>
        <taxon>Bacteria</taxon>
        <taxon>Pseudomonadati</taxon>
        <taxon>Pseudomonadota</taxon>
        <taxon>Betaproteobacteria</taxon>
        <taxon>Burkholderiales</taxon>
        <taxon>Comamonadaceae</taxon>
        <taxon>Ramlibacter</taxon>
    </lineage>
</organism>
<dbReference type="GO" id="GO:0016758">
    <property type="term" value="F:hexosyltransferase activity"/>
    <property type="evidence" value="ECO:0007669"/>
    <property type="project" value="InterPro"/>
</dbReference>
<dbReference type="OrthoDB" id="9815663at2"/>
<protein>
    <submittedName>
        <fullName evidence="2">Galactosyldiacylglycerol synthase</fullName>
    </submittedName>
</protein>
<dbReference type="Pfam" id="PF04101">
    <property type="entry name" value="Glyco_tran_28_C"/>
    <property type="match status" value="1"/>
</dbReference>
<dbReference type="EMBL" id="SMLM01000003">
    <property type="protein sequence ID" value="TFZ00633.1"/>
    <property type="molecule type" value="Genomic_DNA"/>
</dbReference>
<evidence type="ECO:0000313" key="2">
    <source>
        <dbReference type="EMBL" id="TFZ00633.1"/>
    </source>
</evidence>
<dbReference type="PANTHER" id="PTHR43025:SF3">
    <property type="entry name" value="MONOGALACTOSYLDIACYLGLYCEROL SYNTHASE 1, CHLOROPLASTIC"/>
    <property type="match status" value="1"/>
</dbReference>
<accession>A0A4Z0BMW2</accession>
<evidence type="ECO:0000313" key="3">
    <source>
        <dbReference type="Proteomes" id="UP000298180"/>
    </source>
</evidence>
<proteinExistence type="predicted"/>
<dbReference type="PANTHER" id="PTHR43025">
    <property type="entry name" value="MONOGALACTOSYLDIACYLGLYCEROL SYNTHASE"/>
    <property type="match status" value="1"/>
</dbReference>